<dbReference type="Gene3D" id="1.10.10.60">
    <property type="entry name" value="Homeodomain-like"/>
    <property type="match status" value="1"/>
</dbReference>
<dbReference type="InterPro" id="IPR009057">
    <property type="entry name" value="Homeodomain-like_sf"/>
</dbReference>
<dbReference type="InParanoid" id="A0A7M7RG65"/>
<dbReference type="PROSITE" id="PS00027">
    <property type="entry name" value="HOMEOBOX_1"/>
    <property type="match status" value="1"/>
</dbReference>
<reference evidence="9" key="2">
    <citation type="submission" date="2021-01" db="UniProtKB">
        <authorList>
            <consortium name="EnsemblMetazoa"/>
        </authorList>
    </citation>
    <scope>IDENTIFICATION</scope>
</reference>
<keyword evidence="10" id="KW-1185">Reference proteome</keyword>
<proteinExistence type="predicted"/>
<dbReference type="CDD" id="cd00086">
    <property type="entry name" value="homeodomain"/>
    <property type="match status" value="1"/>
</dbReference>
<keyword evidence="2 5" id="KW-0238">DNA-binding</keyword>
<evidence type="ECO:0000256" key="7">
    <source>
        <dbReference type="SAM" id="MobiDB-lite"/>
    </source>
</evidence>
<evidence type="ECO:0000259" key="8">
    <source>
        <dbReference type="PROSITE" id="PS50071"/>
    </source>
</evidence>
<reference evidence="10" key="1">
    <citation type="submission" date="2015-02" db="EMBL/GenBank/DDBJ databases">
        <title>Genome sequencing for Strongylocentrotus purpuratus.</title>
        <authorList>
            <person name="Murali S."/>
            <person name="Liu Y."/>
            <person name="Vee V."/>
            <person name="English A."/>
            <person name="Wang M."/>
            <person name="Skinner E."/>
            <person name="Han Y."/>
            <person name="Muzny D.M."/>
            <person name="Worley K.C."/>
            <person name="Gibbs R.A."/>
        </authorList>
    </citation>
    <scope>NUCLEOTIDE SEQUENCE</scope>
</reference>
<dbReference type="FunFam" id="1.10.10.60:FF:000815">
    <property type="entry name" value="NK3 homeobox 3"/>
    <property type="match status" value="1"/>
</dbReference>
<dbReference type="InterPro" id="IPR001356">
    <property type="entry name" value="HD"/>
</dbReference>
<feature type="region of interest" description="Disordered" evidence="7">
    <location>
        <begin position="117"/>
        <end position="155"/>
    </location>
</feature>
<dbReference type="GO" id="GO:0005634">
    <property type="term" value="C:nucleus"/>
    <property type="evidence" value="ECO:0000318"/>
    <property type="project" value="GO_Central"/>
</dbReference>
<dbReference type="GO" id="GO:0000978">
    <property type="term" value="F:RNA polymerase II cis-regulatory region sequence-specific DNA binding"/>
    <property type="evidence" value="ECO:0000318"/>
    <property type="project" value="GO_Central"/>
</dbReference>
<dbReference type="KEGG" id="spu:579532"/>
<evidence type="ECO:0000256" key="6">
    <source>
        <dbReference type="RuleBase" id="RU000682"/>
    </source>
</evidence>
<dbReference type="Pfam" id="PF00046">
    <property type="entry name" value="Homeodomain"/>
    <property type="match status" value="1"/>
</dbReference>
<dbReference type="GO" id="GO:0006357">
    <property type="term" value="P:regulation of transcription by RNA polymerase II"/>
    <property type="evidence" value="ECO:0000318"/>
    <property type="project" value="GO_Central"/>
</dbReference>
<feature type="domain" description="Homeobox" evidence="8">
    <location>
        <begin position="281"/>
        <end position="341"/>
    </location>
</feature>
<dbReference type="EnsemblMetazoa" id="XM_779642">
    <property type="protein sequence ID" value="XP_784735"/>
    <property type="gene ID" value="LOC579532"/>
</dbReference>
<name>A0A7M7RG65_STRPU</name>
<dbReference type="SMART" id="SM00389">
    <property type="entry name" value="HOX"/>
    <property type="match status" value="1"/>
</dbReference>
<dbReference type="RefSeq" id="XP_784735.3">
    <property type="nucleotide sequence ID" value="XM_779642.5"/>
</dbReference>
<evidence type="ECO:0000256" key="1">
    <source>
        <dbReference type="ARBA" id="ARBA00004123"/>
    </source>
</evidence>
<keyword evidence="3 5" id="KW-0371">Homeobox</keyword>
<dbReference type="PANTHER" id="PTHR24340">
    <property type="entry name" value="HOMEOBOX PROTEIN NKX"/>
    <property type="match status" value="1"/>
</dbReference>
<dbReference type="OMA" id="HADIKIE"/>
<dbReference type="OrthoDB" id="6159439at2759"/>
<feature type="DNA-binding region" description="Homeobox" evidence="5">
    <location>
        <begin position="283"/>
        <end position="342"/>
    </location>
</feature>
<dbReference type="PROSITE" id="PS50071">
    <property type="entry name" value="HOMEOBOX_2"/>
    <property type="match status" value="1"/>
</dbReference>
<accession>A0A7M7RG65</accession>
<evidence type="ECO:0000256" key="5">
    <source>
        <dbReference type="PROSITE-ProRule" id="PRU00108"/>
    </source>
</evidence>
<dbReference type="InterPro" id="IPR050394">
    <property type="entry name" value="Homeobox_NK-like"/>
</dbReference>
<evidence type="ECO:0000256" key="3">
    <source>
        <dbReference type="ARBA" id="ARBA00023155"/>
    </source>
</evidence>
<keyword evidence="4 5" id="KW-0539">Nucleus</keyword>
<organism evidence="9 10">
    <name type="scientific">Strongylocentrotus purpuratus</name>
    <name type="common">Purple sea urchin</name>
    <dbReference type="NCBI Taxonomy" id="7668"/>
    <lineage>
        <taxon>Eukaryota</taxon>
        <taxon>Metazoa</taxon>
        <taxon>Echinodermata</taxon>
        <taxon>Eleutherozoa</taxon>
        <taxon>Echinozoa</taxon>
        <taxon>Echinoidea</taxon>
        <taxon>Euechinoidea</taxon>
        <taxon>Echinacea</taxon>
        <taxon>Camarodonta</taxon>
        <taxon>Echinidea</taxon>
        <taxon>Strongylocentrotidae</taxon>
        <taxon>Strongylocentrotus</taxon>
    </lineage>
</organism>
<evidence type="ECO:0000256" key="2">
    <source>
        <dbReference type="ARBA" id="ARBA00023125"/>
    </source>
</evidence>
<dbReference type="GeneID" id="579532"/>
<feature type="compositionally biased region" description="Basic residues" evidence="7">
    <location>
        <begin position="118"/>
        <end position="135"/>
    </location>
</feature>
<dbReference type="PANTHER" id="PTHR24340:SF73">
    <property type="entry name" value="HOMEOBOX PROTEIN BAGPIPE-RELATED"/>
    <property type="match status" value="1"/>
</dbReference>
<dbReference type="GO" id="GO:0000981">
    <property type="term" value="F:DNA-binding transcription factor activity, RNA polymerase II-specific"/>
    <property type="evidence" value="ECO:0000318"/>
    <property type="project" value="GO_Central"/>
</dbReference>
<dbReference type="Proteomes" id="UP000007110">
    <property type="component" value="Unassembled WGS sequence"/>
</dbReference>
<dbReference type="PRINTS" id="PR00024">
    <property type="entry name" value="HOMEOBOX"/>
</dbReference>
<feature type="region of interest" description="Disordered" evidence="7">
    <location>
        <begin position="235"/>
        <end position="286"/>
    </location>
</feature>
<evidence type="ECO:0000256" key="4">
    <source>
        <dbReference type="ARBA" id="ARBA00023242"/>
    </source>
</evidence>
<dbReference type="InterPro" id="IPR020479">
    <property type="entry name" value="HD_metazoa"/>
</dbReference>
<evidence type="ECO:0000313" key="9">
    <source>
        <dbReference type="EnsemblMetazoa" id="XP_784735"/>
    </source>
</evidence>
<protein>
    <recommendedName>
        <fullName evidence="8">Homeobox domain-containing protein</fullName>
    </recommendedName>
</protein>
<sequence length="423" mass="48428">MNETHSILKDMKEDKIERGVLSDRLEEEMEHEDQDSNKLTSFSILDILGKSKEISGTCNISVASSSPNTTSESASAPSNLQLTVAYPFHHHKHRPNHHLHHKGEYLHRHPISHDHLMRQHHHHHHHNHHPRHHPYRSSSQTKISTKDEPLDFSHPGDLMLAEKQRLALRLQSPPHPPSHLRRQLESLDDHNDDDDDQDDHIDTVDDLFTIKRESFRDGRTISSLKVDVDSQSIHGNSIVEDDDEEMTRGRRSPSHCSSPISSGIDQDSRFDDDVQSSSSKTRKKRSRAAFSHAQVFELERRFSHQRYLSGPERADLAGALKLTEQQVKIWFQNRRYKTKRKQMAVEMMSPLPAKKVAVKVLFKDSHHLPIPHPHHALGFTSAGIEHLLPASIAHLYPQLAAYHPSANPLYHYSSALHGVLYGH</sequence>
<dbReference type="AlphaFoldDB" id="A0A7M7RG65"/>
<dbReference type="SUPFAM" id="SSF46689">
    <property type="entry name" value="Homeodomain-like"/>
    <property type="match status" value="1"/>
</dbReference>
<comment type="subcellular location">
    <subcellularLocation>
        <location evidence="1 5 6">Nucleus</location>
    </subcellularLocation>
</comment>
<evidence type="ECO:0000313" key="10">
    <source>
        <dbReference type="Proteomes" id="UP000007110"/>
    </source>
</evidence>
<dbReference type="GO" id="GO:0030154">
    <property type="term" value="P:cell differentiation"/>
    <property type="evidence" value="ECO:0000318"/>
    <property type="project" value="GO_Central"/>
</dbReference>
<dbReference type="InterPro" id="IPR017970">
    <property type="entry name" value="Homeobox_CS"/>
</dbReference>